<evidence type="ECO:0000313" key="12">
    <source>
        <dbReference type="Proteomes" id="UP000290567"/>
    </source>
</evidence>
<dbReference type="PANTHER" id="PTHR36108">
    <property type="entry name" value="COLOSSIN-B-RELATED"/>
    <property type="match status" value="1"/>
</dbReference>
<evidence type="ECO:0000256" key="3">
    <source>
        <dbReference type="ARBA" id="ARBA00022512"/>
    </source>
</evidence>
<gene>
    <name evidence="11" type="ORF">NRIC_26600</name>
</gene>
<comment type="subcellular location">
    <subcellularLocation>
        <location evidence="1">Secreted</location>
        <location evidence="1">Cell wall</location>
        <topology evidence="1">Peptidoglycan-anchor</topology>
    </subcellularLocation>
</comment>
<keyword evidence="4" id="KW-0964">Secreted</keyword>
<evidence type="ECO:0000259" key="10">
    <source>
        <dbReference type="Pfam" id="PF17961"/>
    </source>
</evidence>
<feature type="domain" description="SDR-like Ig" evidence="10">
    <location>
        <begin position="239"/>
        <end position="332"/>
    </location>
</feature>
<dbReference type="Gene3D" id="2.60.40.10">
    <property type="entry name" value="Immunoglobulins"/>
    <property type="match status" value="4"/>
</dbReference>
<dbReference type="InterPro" id="IPR011252">
    <property type="entry name" value="Fibrogen-bd_dom1"/>
</dbReference>
<evidence type="ECO:0000256" key="4">
    <source>
        <dbReference type="ARBA" id="ARBA00022525"/>
    </source>
</evidence>
<sequence>MKKLGLCLVAALIICQQLTGFATAAATSTSSTSNIEHQITALDITHEDDAVITVENPVQKEETLTANAKIMLNVLEQKGKKKITLPLPKEVEPEAKDFKIGADGIVTVSETEITLTFPSKTILEMEELAVPFRFKLKEDLFKKETVKLTFFDEIDCELAVEKETAPEVAKPIGGVTPLERVLPKKARGIGPQAGTNITELLDIRLENIYYKVSKEGGGTENVYIIENGVKIEPQPEVTTYHEVYYNFTFELDIDKNHVLTAGDHIIFELPDVVDFTTIKNQYLMFNGEVIGTINTGFSGGKSYARIDFNSKINGYMALNDGYLYANGRFNQSGHPVEGGTNQVGSIPIVVGGDSKPGIPGIHEPGDSPVVKYGSANDRTITWDFDLFYDSYYKAFEDGTLPEKKEKVIFEDVLDPGLKFSHMGVPTMFIHAADPAGGMKEDGYLGFLPFESNGVEYFRKLVQGVNETNADFENRIKAETNVPCYGVTDAEKYDAIGNKLIINFGEVPNSTPDDPTKGFVLAGDPLAQVQQMVDIAKAAGKITQAEADKTMDVYSKLFAKQEKGVYGLHFSVITKAMINQSEVSNDASITWENKGEASNSSSVDVFVPDWGGGVSPVNRGTVTLEKKDHETGKALANVEFLVQTKGLVSYYDFETVKTDDEGKITLYGIREGDYRIKEINNPNAGYQNKVTFEPDDGIDDDEWHYFRITPYSEGPDVNQLIELVADNYRSEGSLILTKKNQAETELLNGAKFTLHKASDDSELEAGYEFETGKCYKYVYDKNEKKYLFEEDTGATAEKGKLKITGLPLDTYYLIETQAPPGHMLSDNPDENKIVGDPLDTHNQVLELTMKNNPAVGSIRLFKKDQDKTTPLPDAKFVLYKKDGGGTPQYYKLTGSTITWVTNKADATRLTTDTPDGKITVDNLLEGTYFFQEVEAPPGYQLDETEQEIDLSKNDIIAMTTPSITMENEPSEIEIIKKDSNTGDVLPGASFQLYNDADQVLNEVYKTGGTAKTYTTNNDGKIVLVKLPDGRYYLKETQAPTGYEQSDEKHWFEVKDGKLVGDSQVVIENQRKGHLPSTGSPWAGIMNRIAVVIILIGLAGVGYLQFRRKMGGKSL</sequence>
<protein>
    <recommendedName>
        <fullName evidence="13">Prealbumin-like fold domain-containing protein</fullName>
    </recommendedName>
</protein>
<dbReference type="OrthoDB" id="1744455at2"/>
<organism evidence="11 12">
    <name type="scientific">Enterococcus florum</name>
    <dbReference type="NCBI Taxonomy" id="2480627"/>
    <lineage>
        <taxon>Bacteria</taxon>
        <taxon>Bacillati</taxon>
        <taxon>Bacillota</taxon>
        <taxon>Bacilli</taxon>
        <taxon>Lactobacillales</taxon>
        <taxon>Enterococcaceae</taxon>
        <taxon>Enterococcus</taxon>
    </lineage>
</organism>
<keyword evidence="6" id="KW-0572">Peptidoglycan-anchor</keyword>
<feature type="chain" id="PRO_5020368020" description="Prealbumin-like fold domain-containing protein" evidence="8">
    <location>
        <begin position="25"/>
        <end position="1113"/>
    </location>
</feature>
<accession>A0A4V0WPR4</accession>
<evidence type="ECO:0000313" key="11">
    <source>
        <dbReference type="EMBL" id="GCF94769.1"/>
    </source>
</evidence>
<feature type="transmembrane region" description="Helical" evidence="7">
    <location>
        <begin position="1083"/>
        <end position="1104"/>
    </location>
</feature>
<keyword evidence="5 8" id="KW-0732">Signal</keyword>
<evidence type="ECO:0000259" key="9">
    <source>
        <dbReference type="Pfam" id="PF17802"/>
    </source>
</evidence>
<keyword evidence="7" id="KW-0472">Membrane</keyword>
<dbReference type="RefSeq" id="WP_146623174.1">
    <property type="nucleotide sequence ID" value="NZ_BJCC01000022.1"/>
</dbReference>
<keyword evidence="12" id="KW-1185">Reference proteome</keyword>
<reference evidence="12" key="1">
    <citation type="submission" date="2019-02" db="EMBL/GenBank/DDBJ databases">
        <title>Draft genome sequence of Enterococcus sp. Gos25-1.</title>
        <authorList>
            <person name="Tanaka N."/>
            <person name="Shiwa Y."/>
            <person name="Fujita N."/>
        </authorList>
    </citation>
    <scope>NUCLEOTIDE SEQUENCE [LARGE SCALE GENOMIC DNA]</scope>
    <source>
        <strain evidence="12">Gos25-1</strain>
    </source>
</reference>
<evidence type="ECO:0000256" key="6">
    <source>
        <dbReference type="ARBA" id="ARBA00023088"/>
    </source>
</evidence>
<dbReference type="InterPro" id="IPR008966">
    <property type="entry name" value="Adhesion_dom_sf"/>
</dbReference>
<dbReference type="Proteomes" id="UP000290567">
    <property type="component" value="Unassembled WGS sequence"/>
</dbReference>
<evidence type="ECO:0000256" key="8">
    <source>
        <dbReference type="SAM" id="SignalP"/>
    </source>
</evidence>
<keyword evidence="7" id="KW-1133">Transmembrane helix</keyword>
<feature type="signal peptide" evidence="8">
    <location>
        <begin position="1"/>
        <end position="24"/>
    </location>
</feature>
<proteinExistence type="inferred from homology"/>
<name>A0A4V0WPR4_9ENTE</name>
<dbReference type="Pfam" id="PF17802">
    <property type="entry name" value="SpaA"/>
    <property type="match status" value="4"/>
</dbReference>
<dbReference type="Pfam" id="PF17961">
    <property type="entry name" value="Big_8"/>
    <property type="match status" value="1"/>
</dbReference>
<evidence type="ECO:0000256" key="7">
    <source>
        <dbReference type="SAM" id="Phobius"/>
    </source>
</evidence>
<dbReference type="SUPFAM" id="SSF49478">
    <property type="entry name" value="Cna protein B-type domain"/>
    <property type="match status" value="1"/>
</dbReference>
<evidence type="ECO:0000256" key="5">
    <source>
        <dbReference type="ARBA" id="ARBA00022729"/>
    </source>
</evidence>
<evidence type="ECO:0000256" key="2">
    <source>
        <dbReference type="ARBA" id="ARBA00007257"/>
    </source>
</evidence>
<evidence type="ECO:0000256" key="1">
    <source>
        <dbReference type="ARBA" id="ARBA00004168"/>
    </source>
</evidence>
<dbReference type="PANTHER" id="PTHR36108:SF13">
    <property type="entry name" value="COLOSSIN-B-RELATED"/>
    <property type="match status" value="1"/>
</dbReference>
<dbReference type="AlphaFoldDB" id="A0A4V0WPR4"/>
<feature type="domain" description="SpaA-like prealbumin fold" evidence="9">
    <location>
        <begin position="970"/>
        <end position="1056"/>
    </location>
</feature>
<dbReference type="InterPro" id="IPR041171">
    <property type="entry name" value="SDR_Ig"/>
</dbReference>
<feature type="domain" description="SpaA-like prealbumin fold" evidence="9">
    <location>
        <begin position="855"/>
        <end position="957"/>
    </location>
</feature>
<keyword evidence="7" id="KW-0812">Transmembrane</keyword>
<evidence type="ECO:0008006" key="13">
    <source>
        <dbReference type="Google" id="ProtNLM"/>
    </source>
</evidence>
<dbReference type="InterPro" id="IPR041033">
    <property type="entry name" value="SpaA_PFL_dom_1"/>
</dbReference>
<feature type="domain" description="SpaA-like prealbumin fold" evidence="9">
    <location>
        <begin position="619"/>
        <end position="687"/>
    </location>
</feature>
<dbReference type="InterPro" id="IPR013783">
    <property type="entry name" value="Ig-like_fold"/>
</dbReference>
<feature type="domain" description="SpaA-like prealbumin fold" evidence="9">
    <location>
        <begin position="731"/>
        <end position="829"/>
    </location>
</feature>
<comment type="caution">
    <text evidence="11">The sequence shown here is derived from an EMBL/GenBank/DDBJ whole genome shotgun (WGS) entry which is preliminary data.</text>
</comment>
<dbReference type="GO" id="GO:0007155">
    <property type="term" value="P:cell adhesion"/>
    <property type="evidence" value="ECO:0007669"/>
    <property type="project" value="InterPro"/>
</dbReference>
<keyword evidence="3" id="KW-0134">Cell wall</keyword>
<dbReference type="EMBL" id="BJCC01000022">
    <property type="protein sequence ID" value="GCF94769.1"/>
    <property type="molecule type" value="Genomic_DNA"/>
</dbReference>
<comment type="similarity">
    <text evidence="2">Belongs to the serine-aspartate repeat-containing protein (SDr) family.</text>
</comment>
<dbReference type="Gene3D" id="2.60.40.1280">
    <property type="match status" value="1"/>
</dbReference>
<dbReference type="SUPFAM" id="SSF49401">
    <property type="entry name" value="Bacterial adhesins"/>
    <property type="match status" value="1"/>
</dbReference>